<evidence type="ECO:0000313" key="2">
    <source>
        <dbReference type="Proteomes" id="UP000050265"/>
    </source>
</evidence>
<organism evidence="1 2">
    <name type="scientific">Pseudomonas amygdali pv. lachrymans</name>
    <name type="common">Pseudomonas syringae pv. lachrymans</name>
    <dbReference type="NCBI Taxonomy" id="53707"/>
    <lineage>
        <taxon>Bacteria</taxon>
        <taxon>Pseudomonadati</taxon>
        <taxon>Pseudomonadota</taxon>
        <taxon>Gammaproteobacteria</taxon>
        <taxon>Pseudomonadales</taxon>
        <taxon>Pseudomonadaceae</taxon>
        <taxon>Pseudomonas</taxon>
        <taxon>Pseudomonas amygdali</taxon>
    </lineage>
</organism>
<reference evidence="1 2" key="1">
    <citation type="submission" date="2015-09" db="EMBL/GenBank/DDBJ databases">
        <title>Genome announcement of multiple Pseudomonas syringae strains.</title>
        <authorList>
            <person name="Thakur S."/>
            <person name="Wang P.W."/>
            <person name="Gong Y."/>
            <person name="Weir B.S."/>
            <person name="Guttman D.S."/>
        </authorList>
    </citation>
    <scope>NUCLEOTIDE SEQUENCE [LARGE SCALE GENOMIC DNA]</scope>
    <source>
        <strain evidence="1 2">ICMP3507</strain>
    </source>
</reference>
<proteinExistence type="predicted"/>
<gene>
    <name evidence="1" type="ORF">ALO35_200164</name>
</gene>
<dbReference type="PATRIC" id="fig|53707.9.peg.4809"/>
<name>A0A0P9V6G1_PSEAV</name>
<comment type="caution">
    <text evidence="1">The sequence shown here is derived from an EMBL/GenBank/DDBJ whole genome shotgun (WGS) entry which is preliminary data.</text>
</comment>
<sequence>MSQPRALTITVEGKSDEHLRKLLELALFDLDQLQQEDAWHRGEGESVSASMAGDMGHYVVDYKIGTHAVAAAHEDLVAKGYKRTETTKWGTNKYSVYEHSELPPLRLYLNTAETGEHDLEEHEENSIRF</sequence>
<dbReference type="AlphaFoldDB" id="A0A0P9V6G1"/>
<dbReference type="EMBL" id="LJQP01000300">
    <property type="protein sequence ID" value="KPX65180.1"/>
    <property type="molecule type" value="Genomic_DNA"/>
</dbReference>
<dbReference type="Proteomes" id="UP000050265">
    <property type="component" value="Unassembled WGS sequence"/>
</dbReference>
<accession>A0A0P9V6G1</accession>
<evidence type="ECO:0000313" key="1">
    <source>
        <dbReference type="EMBL" id="KPX65180.1"/>
    </source>
</evidence>
<protein>
    <submittedName>
        <fullName evidence="1">Peroxiredoxin</fullName>
    </submittedName>
</protein>